<dbReference type="PANTHER" id="PTHR24421:SF10">
    <property type="entry name" value="NITRATE_NITRITE SENSOR PROTEIN NARQ"/>
    <property type="match status" value="1"/>
</dbReference>
<dbReference type="SUPFAM" id="SSF55874">
    <property type="entry name" value="ATPase domain of HSP90 chaperone/DNA topoisomerase II/histidine kinase"/>
    <property type="match status" value="1"/>
</dbReference>
<feature type="transmembrane region" description="Helical" evidence="10">
    <location>
        <begin position="215"/>
        <end position="234"/>
    </location>
</feature>
<dbReference type="Gene3D" id="1.20.5.1930">
    <property type="match status" value="1"/>
</dbReference>
<gene>
    <name evidence="12" type="ORF">BMG03_10775</name>
</gene>
<keyword evidence="7" id="KW-0067">ATP-binding</keyword>
<dbReference type="InterPro" id="IPR011712">
    <property type="entry name" value="Sig_transdc_His_kin_sub3_dim/P"/>
</dbReference>
<dbReference type="Gene3D" id="3.30.565.10">
    <property type="entry name" value="Histidine kinase-like ATPase, C-terminal domain"/>
    <property type="match status" value="1"/>
</dbReference>
<evidence type="ECO:0000313" key="12">
    <source>
        <dbReference type="EMBL" id="AQS48227.1"/>
    </source>
</evidence>
<protein>
    <recommendedName>
        <fullName evidence="2">histidine kinase</fullName>
        <ecNumber evidence="2">2.7.13.3</ecNumber>
    </recommendedName>
</protein>
<dbReference type="Proteomes" id="UP000185622">
    <property type="component" value="Chromosome"/>
</dbReference>
<dbReference type="InterPro" id="IPR005467">
    <property type="entry name" value="His_kinase_dom"/>
</dbReference>
<evidence type="ECO:0000256" key="3">
    <source>
        <dbReference type="ARBA" id="ARBA00022553"/>
    </source>
</evidence>
<evidence type="ECO:0000256" key="2">
    <source>
        <dbReference type="ARBA" id="ARBA00012438"/>
    </source>
</evidence>
<dbReference type="InterPro" id="IPR050482">
    <property type="entry name" value="Sensor_HK_TwoCompSys"/>
</dbReference>
<evidence type="ECO:0000313" key="13">
    <source>
        <dbReference type="Proteomes" id="UP000185622"/>
    </source>
</evidence>
<dbReference type="RefSeq" id="WP_075774789.1">
    <property type="nucleotide sequence ID" value="NZ_CP019437.1"/>
</dbReference>
<keyword evidence="6" id="KW-0418">Kinase</keyword>
<keyword evidence="13" id="KW-1185">Reference proteome</keyword>
<evidence type="ECO:0000256" key="9">
    <source>
        <dbReference type="SAM" id="MobiDB-lite"/>
    </source>
</evidence>
<evidence type="ECO:0000256" key="6">
    <source>
        <dbReference type="ARBA" id="ARBA00022777"/>
    </source>
</evidence>
<dbReference type="InterPro" id="IPR003594">
    <property type="entry name" value="HATPase_dom"/>
</dbReference>
<accession>A0ABM6IHK8</accession>
<dbReference type="InterPro" id="IPR036890">
    <property type="entry name" value="HATPase_C_sf"/>
</dbReference>
<evidence type="ECO:0000256" key="8">
    <source>
        <dbReference type="ARBA" id="ARBA00023012"/>
    </source>
</evidence>
<dbReference type="Pfam" id="PF07730">
    <property type="entry name" value="HisKA_3"/>
    <property type="match status" value="1"/>
</dbReference>
<dbReference type="EMBL" id="CP019437">
    <property type="protein sequence ID" value="AQS48227.1"/>
    <property type="molecule type" value="Genomic_DNA"/>
</dbReference>
<feature type="domain" description="Histidine kinase" evidence="11">
    <location>
        <begin position="308"/>
        <end position="491"/>
    </location>
</feature>
<keyword evidence="10" id="KW-0472">Membrane</keyword>
<evidence type="ECO:0000259" key="11">
    <source>
        <dbReference type="PROSITE" id="PS50109"/>
    </source>
</evidence>
<keyword evidence="10" id="KW-0812">Transmembrane</keyword>
<keyword evidence="8" id="KW-0902">Two-component regulatory system</keyword>
<dbReference type="PROSITE" id="PS50109">
    <property type="entry name" value="HIS_KIN"/>
    <property type="match status" value="1"/>
</dbReference>
<organism evidence="12 13">
    <name type="scientific">Thioclava nitratireducens</name>
    <dbReference type="NCBI Taxonomy" id="1915078"/>
    <lineage>
        <taxon>Bacteria</taxon>
        <taxon>Pseudomonadati</taxon>
        <taxon>Pseudomonadota</taxon>
        <taxon>Alphaproteobacteria</taxon>
        <taxon>Rhodobacterales</taxon>
        <taxon>Paracoccaceae</taxon>
        <taxon>Thioclava</taxon>
    </lineage>
</organism>
<evidence type="ECO:0000256" key="5">
    <source>
        <dbReference type="ARBA" id="ARBA00022741"/>
    </source>
</evidence>
<name>A0ABM6IHK8_9RHOB</name>
<dbReference type="PANTHER" id="PTHR24421">
    <property type="entry name" value="NITRATE/NITRITE SENSOR PROTEIN NARX-RELATED"/>
    <property type="match status" value="1"/>
</dbReference>
<sequence>MGRRSKSDATKVGDVGAPDRVQPVRNPLRWFLGFSLSLQFLVGLGLVLSLLLASLAYWINNRATTRLLDASADTAAFYMQNLLQPHVQALGRSDALRAEDLAALHALAEGFRKQGNFLAIKIWSREGKLIFAPDAGLGHVLPDDEIFEALKGNVFGRFPDLEDAAHDAERALGVHLYEIYAPLRDLETGTILAVGEFYQNADVVRGALLTSAKTTWLFVGPVAIIVFTMLFLIVQRGSLTIERQTVELRRQFAERERLLLGNSQLHRSIAEAARNAADIDERAKRRIGADLHDGACQLLSYLVLEIDRLEHLIRSPGATDEAKAAGIVSEIKKVARKTMEEIRAISGGLVAPQFDAAPTLAALVETLATDHRRRTGLEVTLSLAPDAPELSETTRRTLGRIVQEALANAARHAPGSTQKIKTYQEDGDFVLRISDSGAAPGHTPPQEREYREGGLGLPGMQFRAQSLGGTLEFRLLEPQGSEVICRIPLEPERR</sequence>
<proteinExistence type="predicted"/>
<dbReference type="SMART" id="SM00387">
    <property type="entry name" value="HATPase_c"/>
    <property type="match status" value="1"/>
</dbReference>
<evidence type="ECO:0000256" key="1">
    <source>
        <dbReference type="ARBA" id="ARBA00000085"/>
    </source>
</evidence>
<dbReference type="Pfam" id="PF02518">
    <property type="entry name" value="HATPase_c"/>
    <property type="match status" value="1"/>
</dbReference>
<evidence type="ECO:0000256" key="10">
    <source>
        <dbReference type="SAM" id="Phobius"/>
    </source>
</evidence>
<feature type="transmembrane region" description="Helical" evidence="10">
    <location>
        <begin position="30"/>
        <end position="59"/>
    </location>
</feature>
<evidence type="ECO:0000256" key="4">
    <source>
        <dbReference type="ARBA" id="ARBA00022679"/>
    </source>
</evidence>
<keyword evidence="4" id="KW-0808">Transferase</keyword>
<dbReference type="EC" id="2.7.13.3" evidence="2"/>
<keyword evidence="10" id="KW-1133">Transmembrane helix</keyword>
<keyword evidence="5" id="KW-0547">Nucleotide-binding</keyword>
<reference evidence="12 13" key="1">
    <citation type="submission" date="2017-01" db="EMBL/GenBank/DDBJ databases">
        <title>The complete genome sequence of a sulfur-oxidizing marine bacterium Thioclava sp. 25B10_4T.</title>
        <authorList>
            <person name="Liu Y."/>
            <person name="Lai Q."/>
            <person name="Shao Z."/>
        </authorList>
    </citation>
    <scope>NUCLEOTIDE SEQUENCE [LARGE SCALE GENOMIC DNA]</scope>
    <source>
        <strain evidence="12 13">25B10_4</strain>
    </source>
</reference>
<dbReference type="CDD" id="cd16917">
    <property type="entry name" value="HATPase_UhpB-NarQ-NarX-like"/>
    <property type="match status" value="1"/>
</dbReference>
<keyword evidence="3" id="KW-0597">Phosphoprotein</keyword>
<evidence type="ECO:0000256" key="7">
    <source>
        <dbReference type="ARBA" id="ARBA00022840"/>
    </source>
</evidence>
<feature type="region of interest" description="Disordered" evidence="9">
    <location>
        <begin position="433"/>
        <end position="457"/>
    </location>
</feature>
<comment type="catalytic activity">
    <reaction evidence="1">
        <text>ATP + protein L-histidine = ADP + protein N-phospho-L-histidine.</text>
        <dbReference type="EC" id="2.7.13.3"/>
    </reaction>
</comment>